<keyword evidence="2" id="KW-1185">Reference proteome</keyword>
<organism evidence="1 2">
    <name type="scientific">Triplophysa rosa</name>
    <name type="common">Cave loach</name>
    <dbReference type="NCBI Taxonomy" id="992332"/>
    <lineage>
        <taxon>Eukaryota</taxon>
        <taxon>Metazoa</taxon>
        <taxon>Chordata</taxon>
        <taxon>Craniata</taxon>
        <taxon>Vertebrata</taxon>
        <taxon>Euteleostomi</taxon>
        <taxon>Actinopterygii</taxon>
        <taxon>Neopterygii</taxon>
        <taxon>Teleostei</taxon>
        <taxon>Ostariophysi</taxon>
        <taxon>Cypriniformes</taxon>
        <taxon>Nemacheilidae</taxon>
        <taxon>Triplophysa</taxon>
    </lineage>
</organism>
<reference evidence="1" key="1">
    <citation type="submission" date="2021-02" db="EMBL/GenBank/DDBJ databases">
        <title>Comparative genomics reveals that relaxation of natural selection precedes convergent phenotypic evolution of cavefish.</title>
        <authorList>
            <person name="Peng Z."/>
        </authorList>
    </citation>
    <scope>NUCLEOTIDE SEQUENCE</scope>
    <source>
        <tissue evidence="1">Muscle</tissue>
    </source>
</reference>
<evidence type="ECO:0000313" key="2">
    <source>
        <dbReference type="Proteomes" id="UP001059041"/>
    </source>
</evidence>
<protein>
    <submittedName>
        <fullName evidence="1">Uncharacterized protein</fullName>
    </submittedName>
</protein>
<dbReference type="AlphaFoldDB" id="A0A9W7T3I8"/>
<dbReference type="Proteomes" id="UP001059041">
    <property type="component" value="Linkage Group LG25"/>
</dbReference>
<gene>
    <name evidence="1" type="ORF">IRJ41_002610</name>
</gene>
<evidence type="ECO:0000313" key="1">
    <source>
        <dbReference type="EMBL" id="KAI7790843.1"/>
    </source>
</evidence>
<accession>A0A9W7T3I8</accession>
<comment type="caution">
    <text evidence="1">The sequence shown here is derived from an EMBL/GenBank/DDBJ whole genome shotgun (WGS) entry which is preliminary data.</text>
</comment>
<name>A0A9W7T3I8_TRIRA</name>
<sequence length="174" mass="19947">MSDVMGYYPAQLRFDCQKRSFKNNRIPDILRVITRLSQDDYKASLSSSSATEKQQRLISNFTRCPGRAGRAGLTELISIIKTHADASRQWYEKKCTWKQRHSNRGRKTFAVSLTDETGDIATANSYVRRHKRLFDGLREHVRKYVLEKSGIDKSDVLKASNNPRRGPGLHTEVS</sequence>
<dbReference type="EMBL" id="JAFHDT010000025">
    <property type="protein sequence ID" value="KAI7790843.1"/>
    <property type="molecule type" value="Genomic_DNA"/>
</dbReference>
<proteinExistence type="predicted"/>